<evidence type="ECO:0008006" key="3">
    <source>
        <dbReference type="Google" id="ProtNLM"/>
    </source>
</evidence>
<reference evidence="1" key="4">
    <citation type="submission" date="2025-09" db="UniProtKB">
        <authorList>
            <consortium name="Ensembl"/>
        </authorList>
    </citation>
    <scope>IDENTIFICATION</scope>
</reference>
<evidence type="ECO:0000313" key="1">
    <source>
        <dbReference type="Ensembl" id="ENSACLP00000018011.2"/>
    </source>
</evidence>
<dbReference type="InterPro" id="IPR036397">
    <property type="entry name" value="RNaseH_sf"/>
</dbReference>
<proteinExistence type="predicted"/>
<reference evidence="2" key="2">
    <citation type="submission" date="2023-03" db="EMBL/GenBank/DDBJ databases">
        <authorList>
            <consortium name="Wellcome Sanger Institute Data Sharing"/>
        </authorList>
    </citation>
    <scope>NUCLEOTIDE SEQUENCE [LARGE SCALE GENOMIC DNA]</scope>
</reference>
<accession>A0A3P8PLW5</accession>
<dbReference type="Proteomes" id="UP000265100">
    <property type="component" value="Chromosome 11"/>
</dbReference>
<dbReference type="STRING" id="8154.ENSACLP00000018011"/>
<dbReference type="Bgee" id="ENSACLG00000012320">
    <property type="expression patterns" value="Expressed in brain and 2 other cell types or tissues"/>
</dbReference>
<dbReference type="Ensembl" id="ENSACLT00000018441.2">
    <property type="protein sequence ID" value="ENSACLP00000018011.2"/>
    <property type="gene ID" value="ENSACLG00000012320.2"/>
</dbReference>
<evidence type="ECO:0000313" key="2">
    <source>
        <dbReference type="Proteomes" id="UP000265100"/>
    </source>
</evidence>
<keyword evidence="2" id="KW-1185">Reference proteome</keyword>
<dbReference type="AlphaFoldDB" id="A0A3P8PLW5"/>
<dbReference type="Gene3D" id="3.30.420.10">
    <property type="entry name" value="Ribonuclease H-like superfamily/Ribonuclease H"/>
    <property type="match status" value="1"/>
</dbReference>
<name>A0A3P8PLW5_ASTCA</name>
<dbReference type="GeneTree" id="ENSGT00940000176274"/>
<organism evidence="1 2">
    <name type="scientific">Astatotilapia calliptera</name>
    <name type="common">Eastern happy</name>
    <name type="synonym">Chromis callipterus</name>
    <dbReference type="NCBI Taxonomy" id="8154"/>
    <lineage>
        <taxon>Eukaryota</taxon>
        <taxon>Metazoa</taxon>
        <taxon>Chordata</taxon>
        <taxon>Craniata</taxon>
        <taxon>Vertebrata</taxon>
        <taxon>Euteleostomi</taxon>
        <taxon>Actinopterygii</taxon>
        <taxon>Neopterygii</taxon>
        <taxon>Teleostei</taxon>
        <taxon>Neoteleostei</taxon>
        <taxon>Acanthomorphata</taxon>
        <taxon>Ovalentaria</taxon>
        <taxon>Cichlomorphae</taxon>
        <taxon>Cichliformes</taxon>
        <taxon>Cichlidae</taxon>
        <taxon>African cichlids</taxon>
        <taxon>Pseudocrenilabrinae</taxon>
        <taxon>Haplochromini</taxon>
        <taxon>Astatotilapia</taxon>
    </lineage>
</organism>
<reference evidence="1" key="3">
    <citation type="submission" date="2025-08" db="UniProtKB">
        <authorList>
            <consortium name="Ensembl"/>
        </authorList>
    </citation>
    <scope>IDENTIFICATION</scope>
</reference>
<sequence length="106" mass="12027">MFSTLHLKDNATVYNVHRTRDIFQENNVTLLDHPACSPDLIPTENLWGWMAREGYKNGQQFQTVDALHVAVFTTWKNVPTHLMEMLASSMPQQISEVIDNNGGAKV</sequence>
<protein>
    <recommendedName>
        <fullName evidence="3">Tc1-like transposase DDE domain-containing protein</fullName>
    </recommendedName>
</protein>
<dbReference type="OMA" id="MENIWGH"/>
<dbReference type="GO" id="GO:0003676">
    <property type="term" value="F:nucleic acid binding"/>
    <property type="evidence" value="ECO:0007669"/>
    <property type="project" value="InterPro"/>
</dbReference>
<reference evidence="1 2" key="1">
    <citation type="submission" date="2018-05" db="EMBL/GenBank/DDBJ databases">
        <authorList>
            <person name="Datahose"/>
        </authorList>
    </citation>
    <scope>NUCLEOTIDE SEQUENCE</scope>
</reference>